<dbReference type="InterPro" id="IPR012999">
    <property type="entry name" value="Pyr_OxRdtase_I_AS"/>
</dbReference>
<evidence type="ECO:0000256" key="11">
    <source>
        <dbReference type="ARBA" id="ARBA00023284"/>
    </source>
</evidence>
<evidence type="ECO:0000256" key="13">
    <source>
        <dbReference type="RuleBase" id="RU003692"/>
    </source>
</evidence>
<dbReference type="InterPro" id="IPR004099">
    <property type="entry name" value="Pyr_nucl-diS_OxRdtase_dimer"/>
</dbReference>
<evidence type="ECO:0000256" key="12">
    <source>
        <dbReference type="ARBA" id="ARBA00049187"/>
    </source>
</evidence>
<keyword evidence="7 13" id="KW-0274">FAD</keyword>
<comment type="catalytic activity">
    <reaction evidence="12 13">
        <text>N(6)-[(R)-dihydrolipoyl]-L-lysyl-[protein] + NAD(+) = N(6)-[(R)-lipoyl]-L-lysyl-[protein] + NADH + H(+)</text>
        <dbReference type="Rhea" id="RHEA:15045"/>
        <dbReference type="Rhea" id="RHEA-COMP:10474"/>
        <dbReference type="Rhea" id="RHEA-COMP:10475"/>
        <dbReference type="ChEBI" id="CHEBI:15378"/>
        <dbReference type="ChEBI" id="CHEBI:57540"/>
        <dbReference type="ChEBI" id="CHEBI:57945"/>
        <dbReference type="ChEBI" id="CHEBI:83099"/>
        <dbReference type="ChEBI" id="CHEBI:83100"/>
        <dbReference type="EC" id="1.8.1.4"/>
    </reaction>
</comment>
<sequence>MTKQVDVAVLGGGTGGYIAAIAAAQAGKKVVVIEREKLGGTCLHRGCIPSKALLRSAELYRQAQNGSMFGIEIEGVKLNFERAQARKREVVEQLHRGVQFLMRKHQIEVIHGNGRVMGPSIFSPKSGSVAVESGNGEAETIVPKQLIIATGSRPRTLPGLQVDGTYVVTTDEALEWTALPRRVAIVGGGVIGMEWASMLVDFGVEVDVIEAATHIVPQEDEDISRELERQLKKRGARIHTQAKIQPDEIHVDEAAGEVHLLVEAGGETSSIIADKLLVCIGRQANIENIGLENAGIESAHGFIRVNEWMQTNEPHIYAIGDVIGGLQLAHAASAEALAAVGHFNGQAAIALDHRRIPRCIYSMPEAASIGWTEKEARAAGLDILVSKMPFQAIGKAIVHGETDGFVKVIADAKSNDLLGVHIVGPHATELIGEAAVAKWLDATPWEMGHVIHPHPSLSEIMGEAMLAIDGQSLSM</sequence>
<evidence type="ECO:0000259" key="15">
    <source>
        <dbReference type="Pfam" id="PF07992"/>
    </source>
</evidence>
<evidence type="ECO:0000256" key="6">
    <source>
        <dbReference type="ARBA" id="ARBA00022630"/>
    </source>
</evidence>
<feature type="domain" description="Pyridine nucleotide-disulphide oxidoreductase dimerisation" evidence="14">
    <location>
        <begin position="356"/>
        <end position="464"/>
    </location>
</feature>
<dbReference type="PRINTS" id="PR00411">
    <property type="entry name" value="PNDRDTASEI"/>
</dbReference>
<dbReference type="SUPFAM" id="SSF55424">
    <property type="entry name" value="FAD/NAD-linked reductases, dimerisation (C-terminal) domain"/>
    <property type="match status" value="1"/>
</dbReference>
<evidence type="ECO:0000256" key="5">
    <source>
        <dbReference type="ARBA" id="ARBA00022490"/>
    </source>
</evidence>
<dbReference type="InterPro" id="IPR023753">
    <property type="entry name" value="FAD/NAD-binding_dom"/>
</dbReference>
<dbReference type="EC" id="1.8.1.4" evidence="3 13"/>
<dbReference type="EMBL" id="JAMDLW010000006">
    <property type="protein sequence ID" value="MCY9519245.1"/>
    <property type="molecule type" value="Genomic_DNA"/>
</dbReference>
<dbReference type="NCBIfam" id="TIGR01350">
    <property type="entry name" value="lipoamide_DH"/>
    <property type="match status" value="1"/>
</dbReference>
<dbReference type="InterPro" id="IPR036188">
    <property type="entry name" value="FAD/NAD-bd_sf"/>
</dbReference>
<keyword evidence="17" id="KW-1185">Reference proteome</keyword>
<evidence type="ECO:0000313" key="16">
    <source>
        <dbReference type="EMBL" id="MCY9519245.1"/>
    </source>
</evidence>
<keyword evidence="10" id="KW-1015">Disulfide bond</keyword>
<feature type="domain" description="FAD/NAD(P)-binding" evidence="15">
    <location>
        <begin position="6"/>
        <end position="336"/>
    </location>
</feature>
<proteinExistence type="inferred from homology"/>
<dbReference type="PRINTS" id="PR00368">
    <property type="entry name" value="FADPNR"/>
</dbReference>
<name>A0ABT4DPU4_9BACL</name>
<evidence type="ECO:0000313" key="17">
    <source>
        <dbReference type="Proteomes" id="UP001207626"/>
    </source>
</evidence>
<dbReference type="PROSITE" id="PS00076">
    <property type="entry name" value="PYRIDINE_REDOX_1"/>
    <property type="match status" value="1"/>
</dbReference>
<comment type="subcellular location">
    <subcellularLocation>
        <location evidence="1">Cytoplasm</location>
    </subcellularLocation>
</comment>
<dbReference type="InterPro" id="IPR050151">
    <property type="entry name" value="Class-I_Pyr_Nuc-Dis_Oxidored"/>
</dbReference>
<dbReference type="Pfam" id="PF07992">
    <property type="entry name" value="Pyr_redox_2"/>
    <property type="match status" value="1"/>
</dbReference>
<dbReference type="InterPro" id="IPR006258">
    <property type="entry name" value="Lipoamide_DH"/>
</dbReference>
<gene>
    <name evidence="16" type="primary">lpdA</name>
    <name evidence="16" type="ORF">M5X09_06045</name>
</gene>
<accession>A0ABT4DPU4</accession>
<dbReference type="GO" id="GO:0004148">
    <property type="term" value="F:dihydrolipoyl dehydrogenase (NADH) activity"/>
    <property type="evidence" value="ECO:0007669"/>
    <property type="project" value="UniProtKB-EC"/>
</dbReference>
<protein>
    <recommendedName>
        <fullName evidence="4 13">Dihydrolipoyl dehydrogenase</fullName>
        <ecNumber evidence="3 13">1.8.1.4</ecNumber>
    </recommendedName>
</protein>
<comment type="caution">
    <text evidence="16">The sequence shown here is derived from an EMBL/GenBank/DDBJ whole genome shotgun (WGS) entry which is preliminary data.</text>
</comment>
<evidence type="ECO:0000256" key="4">
    <source>
        <dbReference type="ARBA" id="ARBA00016961"/>
    </source>
</evidence>
<comment type="similarity">
    <text evidence="2 13">Belongs to the class-I pyridine nucleotide-disulfide oxidoreductase family.</text>
</comment>
<evidence type="ECO:0000256" key="1">
    <source>
        <dbReference type="ARBA" id="ARBA00004496"/>
    </source>
</evidence>
<dbReference type="Gene3D" id="3.30.390.30">
    <property type="match status" value="1"/>
</dbReference>
<comment type="miscellaneous">
    <text evidence="13">The active site is a redox-active disulfide bond.</text>
</comment>
<keyword evidence="8 13" id="KW-0560">Oxidoreductase</keyword>
<dbReference type="InterPro" id="IPR001100">
    <property type="entry name" value="Pyr_nuc-diS_OxRdtase"/>
</dbReference>
<evidence type="ECO:0000256" key="7">
    <source>
        <dbReference type="ARBA" id="ARBA00022827"/>
    </source>
</evidence>
<organism evidence="16 17">
    <name type="scientific">Paenibacillus apiarius</name>
    <dbReference type="NCBI Taxonomy" id="46240"/>
    <lineage>
        <taxon>Bacteria</taxon>
        <taxon>Bacillati</taxon>
        <taxon>Bacillota</taxon>
        <taxon>Bacilli</taxon>
        <taxon>Bacillales</taxon>
        <taxon>Paenibacillaceae</taxon>
        <taxon>Paenibacillus</taxon>
    </lineage>
</organism>
<dbReference type="Gene3D" id="3.50.50.60">
    <property type="entry name" value="FAD/NAD(P)-binding domain"/>
    <property type="match status" value="2"/>
</dbReference>
<keyword evidence="11 13" id="KW-0676">Redox-active center</keyword>
<comment type="cofactor">
    <cofactor evidence="13">
        <name>FAD</name>
        <dbReference type="ChEBI" id="CHEBI:57692"/>
    </cofactor>
    <text evidence="13">Binds 1 FAD per subunit.</text>
</comment>
<dbReference type="Proteomes" id="UP001207626">
    <property type="component" value="Unassembled WGS sequence"/>
</dbReference>
<dbReference type="RefSeq" id="WP_087433199.1">
    <property type="nucleotide sequence ID" value="NZ_JAMDLV010000064.1"/>
</dbReference>
<evidence type="ECO:0000256" key="2">
    <source>
        <dbReference type="ARBA" id="ARBA00007532"/>
    </source>
</evidence>
<evidence type="ECO:0000256" key="3">
    <source>
        <dbReference type="ARBA" id="ARBA00012608"/>
    </source>
</evidence>
<keyword evidence="5" id="KW-0963">Cytoplasm</keyword>
<dbReference type="InterPro" id="IPR016156">
    <property type="entry name" value="FAD/NAD-linked_Rdtase_dimer_sf"/>
</dbReference>
<dbReference type="PANTHER" id="PTHR22912:SF217">
    <property type="entry name" value="DIHYDROLIPOYL DEHYDROGENASE"/>
    <property type="match status" value="1"/>
</dbReference>
<keyword evidence="9 13" id="KW-0520">NAD</keyword>
<evidence type="ECO:0000259" key="14">
    <source>
        <dbReference type="Pfam" id="PF02852"/>
    </source>
</evidence>
<evidence type="ECO:0000256" key="10">
    <source>
        <dbReference type="ARBA" id="ARBA00023157"/>
    </source>
</evidence>
<keyword evidence="6 13" id="KW-0285">Flavoprotein</keyword>
<reference evidence="16 17" key="1">
    <citation type="submission" date="2022-05" db="EMBL/GenBank/DDBJ databases">
        <title>Genome Sequencing of Bee-Associated Microbes.</title>
        <authorList>
            <person name="Dunlap C."/>
        </authorList>
    </citation>
    <scope>NUCLEOTIDE SEQUENCE [LARGE SCALE GENOMIC DNA]</scope>
    <source>
        <strain evidence="16 17">NRRL NRS-1438</strain>
    </source>
</reference>
<dbReference type="SUPFAM" id="SSF51905">
    <property type="entry name" value="FAD/NAD(P)-binding domain"/>
    <property type="match status" value="1"/>
</dbReference>
<evidence type="ECO:0000256" key="9">
    <source>
        <dbReference type="ARBA" id="ARBA00023027"/>
    </source>
</evidence>
<evidence type="ECO:0000256" key="8">
    <source>
        <dbReference type="ARBA" id="ARBA00023002"/>
    </source>
</evidence>
<dbReference type="PIRSF" id="PIRSF000350">
    <property type="entry name" value="Mercury_reductase_MerA"/>
    <property type="match status" value="1"/>
</dbReference>
<dbReference type="PANTHER" id="PTHR22912">
    <property type="entry name" value="DISULFIDE OXIDOREDUCTASE"/>
    <property type="match status" value="1"/>
</dbReference>
<dbReference type="Pfam" id="PF02852">
    <property type="entry name" value="Pyr_redox_dim"/>
    <property type="match status" value="1"/>
</dbReference>